<comment type="similarity">
    <text evidence="1">Belongs to the AB hydrolase superfamily. AB hydrolase 2 family.</text>
</comment>
<dbReference type="EMBL" id="QFPW01000014">
    <property type="protein sequence ID" value="PZQ47963.1"/>
    <property type="molecule type" value="Genomic_DNA"/>
</dbReference>
<comment type="caution">
    <text evidence="4">The sequence shown here is derived from an EMBL/GenBank/DDBJ whole genome shotgun (WGS) entry which is preliminary data.</text>
</comment>
<gene>
    <name evidence="4" type="ORF">DI556_15815</name>
</gene>
<name>A0A2W5PZN1_RHOSU</name>
<sequence length="229" mass="23599">MSELIAGLTTKRRGAATGGADSLVVFLHGYGADAADLIGLADPLAPHLSGTMFLAPDAPERCRNNPMGFQWFPIPWLDGTPEAAAEAGAHAAFQALNGWLDAVALETGIGPERTILLGFSQGTMMALHVGLRRHAALAGIVGFSGRLLRPETLAAEIASRPPVLLIHGDADPVVPFASLKEAADTLVTNGVETYAHVSRGTAHGIAPDGLGVALSFIRDRFGPGAGPAS</sequence>
<dbReference type="AlphaFoldDB" id="A0A2W5PZN1"/>
<accession>A0A2W5PZN1</accession>
<feature type="domain" description="Phospholipase/carboxylesterase/thioesterase" evidence="3">
    <location>
        <begin position="20"/>
        <end position="218"/>
    </location>
</feature>
<dbReference type="InterPro" id="IPR029058">
    <property type="entry name" value="AB_hydrolase_fold"/>
</dbReference>
<dbReference type="Pfam" id="PF02230">
    <property type="entry name" value="Abhydrolase_2"/>
    <property type="match status" value="1"/>
</dbReference>
<dbReference type="PANTHER" id="PTHR10655">
    <property type="entry name" value="LYSOPHOSPHOLIPASE-RELATED"/>
    <property type="match status" value="1"/>
</dbReference>
<evidence type="ECO:0000256" key="1">
    <source>
        <dbReference type="ARBA" id="ARBA00006499"/>
    </source>
</evidence>
<evidence type="ECO:0000259" key="3">
    <source>
        <dbReference type="Pfam" id="PF02230"/>
    </source>
</evidence>
<organism evidence="4 5">
    <name type="scientific">Rhodovulum sulfidophilum</name>
    <name type="common">Rhodobacter sulfidophilus</name>
    <dbReference type="NCBI Taxonomy" id="35806"/>
    <lineage>
        <taxon>Bacteria</taxon>
        <taxon>Pseudomonadati</taxon>
        <taxon>Pseudomonadota</taxon>
        <taxon>Alphaproteobacteria</taxon>
        <taxon>Rhodobacterales</taxon>
        <taxon>Paracoccaceae</taxon>
        <taxon>Rhodovulum</taxon>
    </lineage>
</organism>
<dbReference type="GO" id="GO:0016787">
    <property type="term" value="F:hydrolase activity"/>
    <property type="evidence" value="ECO:0007669"/>
    <property type="project" value="UniProtKB-KW"/>
</dbReference>
<protein>
    <submittedName>
        <fullName evidence="4">Phospholipase</fullName>
    </submittedName>
</protein>
<dbReference type="PANTHER" id="PTHR10655:SF17">
    <property type="entry name" value="LYSOPHOSPHOLIPASE-LIKE PROTEIN 1"/>
    <property type="match status" value="1"/>
</dbReference>
<dbReference type="SUPFAM" id="SSF53474">
    <property type="entry name" value="alpha/beta-Hydrolases"/>
    <property type="match status" value="1"/>
</dbReference>
<dbReference type="Proteomes" id="UP000249185">
    <property type="component" value="Unassembled WGS sequence"/>
</dbReference>
<evidence type="ECO:0000313" key="5">
    <source>
        <dbReference type="Proteomes" id="UP000249185"/>
    </source>
</evidence>
<reference evidence="4 5" key="1">
    <citation type="submission" date="2017-08" db="EMBL/GenBank/DDBJ databases">
        <title>Infants hospitalized years apart are colonized by the same room-sourced microbial strains.</title>
        <authorList>
            <person name="Brooks B."/>
            <person name="Olm M.R."/>
            <person name="Firek B.A."/>
            <person name="Baker R."/>
            <person name="Thomas B.C."/>
            <person name="Morowitz M.J."/>
            <person name="Banfield J.F."/>
        </authorList>
    </citation>
    <scope>NUCLEOTIDE SEQUENCE [LARGE SCALE GENOMIC DNA]</scope>
    <source>
        <strain evidence="4">S2_005_002_R2_34</strain>
    </source>
</reference>
<dbReference type="InterPro" id="IPR050565">
    <property type="entry name" value="LYPA1-2/EST-like"/>
</dbReference>
<evidence type="ECO:0000256" key="2">
    <source>
        <dbReference type="ARBA" id="ARBA00022801"/>
    </source>
</evidence>
<keyword evidence="2" id="KW-0378">Hydrolase</keyword>
<proteinExistence type="inferred from homology"/>
<evidence type="ECO:0000313" key="4">
    <source>
        <dbReference type="EMBL" id="PZQ47963.1"/>
    </source>
</evidence>
<dbReference type="Gene3D" id="3.40.50.1820">
    <property type="entry name" value="alpha/beta hydrolase"/>
    <property type="match status" value="1"/>
</dbReference>
<dbReference type="InterPro" id="IPR003140">
    <property type="entry name" value="PLipase/COase/thioEstase"/>
</dbReference>